<dbReference type="SUPFAM" id="SSF54523">
    <property type="entry name" value="Pili subunits"/>
    <property type="match status" value="1"/>
</dbReference>
<dbReference type="GO" id="GO:0005886">
    <property type="term" value="C:plasma membrane"/>
    <property type="evidence" value="ECO:0007669"/>
    <property type="project" value="UniProtKB-SubCell"/>
</dbReference>
<comment type="subcellular location">
    <subcellularLocation>
        <location evidence="1">Cell inner membrane</location>
        <topology evidence="1">Single-pass membrane protein</topology>
    </subcellularLocation>
</comment>
<reference evidence="13" key="1">
    <citation type="submission" date="2017-04" db="EMBL/GenBank/DDBJ databases">
        <authorList>
            <person name="Varghese N."/>
            <person name="Submissions S."/>
        </authorList>
    </citation>
    <scope>NUCLEOTIDE SEQUENCE [LARGE SCALE GENOMIC DNA]</scope>
    <source>
        <strain evidence="13">Dd16</strain>
    </source>
</reference>
<sequence>MRLLSTLGRLRRQDDEEGFTLVELMVVIVILGLLATVVVINVTPALDKSAVTKAKADIATLEQGLEMYRLNNLRYPNGQEGLQALVAGGFVKRLPDDPWGNPYRYAVPGANGQAFDIISYGADGRAGGENENADISNWSG</sequence>
<evidence type="ECO:0000256" key="8">
    <source>
        <dbReference type="ARBA" id="ARBA00022989"/>
    </source>
</evidence>
<evidence type="ECO:0000256" key="10">
    <source>
        <dbReference type="SAM" id="Phobius"/>
    </source>
</evidence>
<evidence type="ECO:0000256" key="6">
    <source>
        <dbReference type="ARBA" id="ARBA00022519"/>
    </source>
</evidence>
<dbReference type="NCBIfam" id="TIGR01710">
    <property type="entry name" value="typeII_sec_gspG"/>
    <property type="match status" value="1"/>
</dbReference>
<keyword evidence="9 10" id="KW-0472">Membrane</keyword>
<dbReference type="EMBL" id="LT840185">
    <property type="protein sequence ID" value="SMF78002.1"/>
    <property type="molecule type" value="Genomic_DNA"/>
</dbReference>
<protein>
    <recommendedName>
        <fullName evidence="3">Type II secretion system core protein G</fullName>
    </recommendedName>
</protein>
<dbReference type="GO" id="GO:0015628">
    <property type="term" value="P:protein secretion by the type II secretion system"/>
    <property type="evidence" value="ECO:0007669"/>
    <property type="project" value="InterPro"/>
</dbReference>
<dbReference type="PANTHER" id="PTHR30093:SF44">
    <property type="entry name" value="TYPE II SECRETION SYSTEM CORE PROTEIN G"/>
    <property type="match status" value="1"/>
</dbReference>
<dbReference type="GO" id="GO:0015627">
    <property type="term" value="C:type II protein secretion system complex"/>
    <property type="evidence" value="ECO:0007669"/>
    <property type="project" value="InterPro"/>
</dbReference>
<keyword evidence="7 10" id="KW-0812">Transmembrane</keyword>
<organism evidence="12 13">
    <name type="scientific">Allosphingosinicella indica</name>
    <dbReference type="NCBI Taxonomy" id="941907"/>
    <lineage>
        <taxon>Bacteria</taxon>
        <taxon>Pseudomonadati</taxon>
        <taxon>Pseudomonadota</taxon>
        <taxon>Alphaproteobacteria</taxon>
        <taxon>Sphingomonadales</taxon>
        <taxon>Sphingomonadaceae</taxon>
        <taxon>Allosphingosinicella</taxon>
    </lineage>
</organism>
<dbReference type="Pfam" id="PF07963">
    <property type="entry name" value="N_methyl"/>
    <property type="match status" value="1"/>
</dbReference>
<dbReference type="PRINTS" id="PR00813">
    <property type="entry name" value="BCTERIALGSPG"/>
</dbReference>
<dbReference type="InterPro" id="IPR000983">
    <property type="entry name" value="Bac_GSPG_pilin"/>
</dbReference>
<evidence type="ECO:0000256" key="3">
    <source>
        <dbReference type="ARBA" id="ARBA00020042"/>
    </source>
</evidence>
<feature type="domain" description="Type II secretion system protein GspG C-terminal" evidence="11">
    <location>
        <begin position="41"/>
        <end position="138"/>
    </location>
</feature>
<evidence type="ECO:0000256" key="1">
    <source>
        <dbReference type="ARBA" id="ARBA00004377"/>
    </source>
</evidence>
<feature type="transmembrane region" description="Helical" evidence="10">
    <location>
        <begin position="21"/>
        <end position="42"/>
    </location>
</feature>
<evidence type="ECO:0000256" key="2">
    <source>
        <dbReference type="ARBA" id="ARBA00009984"/>
    </source>
</evidence>
<dbReference type="Proteomes" id="UP000192934">
    <property type="component" value="Chromosome I"/>
</dbReference>
<dbReference type="PANTHER" id="PTHR30093">
    <property type="entry name" value="GENERAL SECRETION PATHWAY PROTEIN G"/>
    <property type="match status" value="1"/>
</dbReference>
<evidence type="ECO:0000259" key="11">
    <source>
        <dbReference type="Pfam" id="PF08334"/>
    </source>
</evidence>
<keyword evidence="8 10" id="KW-1133">Transmembrane helix</keyword>
<dbReference type="InterPro" id="IPR010054">
    <property type="entry name" value="Type2_sec_GspG"/>
</dbReference>
<evidence type="ECO:0000256" key="4">
    <source>
        <dbReference type="ARBA" id="ARBA00022475"/>
    </source>
</evidence>
<keyword evidence="6" id="KW-0997">Cell inner membrane</keyword>
<gene>
    <name evidence="12" type="ORF">SAMN06295910_2656</name>
</gene>
<evidence type="ECO:0000256" key="9">
    <source>
        <dbReference type="ARBA" id="ARBA00023136"/>
    </source>
</evidence>
<dbReference type="RefSeq" id="WP_085219193.1">
    <property type="nucleotide sequence ID" value="NZ_LT840185.1"/>
</dbReference>
<evidence type="ECO:0000256" key="7">
    <source>
        <dbReference type="ARBA" id="ARBA00022692"/>
    </source>
</evidence>
<keyword evidence="13" id="KW-1185">Reference proteome</keyword>
<keyword evidence="5" id="KW-0488">Methylation</keyword>
<evidence type="ECO:0000256" key="5">
    <source>
        <dbReference type="ARBA" id="ARBA00022481"/>
    </source>
</evidence>
<keyword evidence="4" id="KW-1003">Cell membrane</keyword>
<dbReference type="OrthoDB" id="9795612at2"/>
<dbReference type="Gene3D" id="3.30.700.10">
    <property type="entry name" value="Glycoprotein, Type 4 Pilin"/>
    <property type="match status" value="1"/>
</dbReference>
<dbReference type="InterPro" id="IPR045584">
    <property type="entry name" value="Pilin-like"/>
</dbReference>
<evidence type="ECO:0000313" key="12">
    <source>
        <dbReference type="EMBL" id="SMF78002.1"/>
    </source>
</evidence>
<evidence type="ECO:0000313" key="13">
    <source>
        <dbReference type="Proteomes" id="UP000192934"/>
    </source>
</evidence>
<proteinExistence type="inferred from homology"/>
<name>A0A1X7H1H3_9SPHN</name>
<comment type="similarity">
    <text evidence="2">Belongs to the GSP G family.</text>
</comment>
<accession>A0A1X7H1H3</accession>
<dbReference type="NCBIfam" id="TIGR02532">
    <property type="entry name" value="IV_pilin_GFxxxE"/>
    <property type="match status" value="1"/>
</dbReference>
<dbReference type="PROSITE" id="PS00409">
    <property type="entry name" value="PROKAR_NTER_METHYL"/>
    <property type="match status" value="1"/>
</dbReference>
<dbReference type="InterPro" id="IPR012902">
    <property type="entry name" value="N_methyl_site"/>
</dbReference>
<dbReference type="AlphaFoldDB" id="A0A1X7H1H3"/>
<dbReference type="STRING" id="941907.SAMN06295910_2656"/>
<dbReference type="InterPro" id="IPR013545">
    <property type="entry name" value="T2SS_protein-GspG_C"/>
</dbReference>
<dbReference type="Pfam" id="PF08334">
    <property type="entry name" value="T2SSG"/>
    <property type="match status" value="1"/>
</dbReference>